<accession>R0I672</accession>
<keyword evidence="3" id="KW-1185">Reference proteome</keyword>
<dbReference type="GeneID" id="19399818"/>
<reference evidence="2 3" key="1">
    <citation type="journal article" date="2012" name="PLoS Pathog.">
        <title>Diverse lifestyles and strategies of plant pathogenesis encoded in the genomes of eighteen Dothideomycetes fungi.</title>
        <authorList>
            <person name="Ohm R.A."/>
            <person name="Feau N."/>
            <person name="Henrissat B."/>
            <person name="Schoch C.L."/>
            <person name="Horwitz B.A."/>
            <person name="Barry K.W."/>
            <person name="Condon B.J."/>
            <person name="Copeland A.C."/>
            <person name="Dhillon B."/>
            <person name="Glaser F."/>
            <person name="Hesse C.N."/>
            <person name="Kosti I."/>
            <person name="LaButti K."/>
            <person name="Lindquist E.A."/>
            <person name="Lucas S."/>
            <person name="Salamov A.A."/>
            <person name="Bradshaw R.E."/>
            <person name="Ciuffetti L."/>
            <person name="Hamelin R.C."/>
            <person name="Kema G.H.J."/>
            <person name="Lawrence C."/>
            <person name="Scott J.A."/>
            <person name="Spatafora J.W."/>
            <person name="Turgeon B.G."/>
            <person name="de Wit P.J.G.M."/>
            <person name="Zhong S."/>
            <person name="Goodwin S.B."/>
            <person name="Grigoriev I.V."/>
        </authorList>
    </citation>
    <scope>NUCLEOTIDE SEQUENCE [LARGE SCALE GENOMIC DNA]</scope>
    <source>
        <strain evidence="3">28A</strain>
    </source>
</reference>
<dbReference type="Proteomes" id="UP000016935">
    <property type="component" value="Unassembled WGS sequence"/>
</dbReference>
<sequence>MKMQADSAQPESTQVSANTQNSTGQQRKQQSYILGREKLAAIKRKGGHRSDYENRRAEAISLINENRPRLNAASIPEQLPTITDHGHAAAMKQLLEITDHGRAAAMKQLLEITDLGRAAAMKHLFEITDDDDWDAEVQRFHKQWQEAVARGA</sequence>
<dbReference type="EMBL" id="KB908877">
    <property type="protein sequence ID" value="EOA81105.1"/>
    <property type="molecule type" value="Genomic_DNA"/>
</dbReference>
<gene>
    <name evidence="2" type="ORF">SETTUDRAFT_166459</name>
</gene>
<evidence type="ECO:0000256" key="1">
    <source>
        <dbReference type="SAM" id="MobiDB-lite"/>
    </source>
</evidence>
<dbReference type="RefSeq" id="XP_008031635.1">
    <property type="nucleotide sequence ID" value="XM_008033444.1"/>
</dbReference>
<organism evidence="2 3">
    <name type="scientific">Exserohilum turcicum (strain 28A)</name>
    <name type="common">Northern leaf blight fungus</name>
    <name type="synonym">Setosphaeria turcica</name>
    <dbReference type="NCBI Taxonomy" id="671987"/>
    <lineage>
        <taxon>Eukaryota</taxon>
        <taxon>Fungi</taxon>
        <taxon>Dikarya</taxon>
        <taxon>Ascomycota</taxon>
        <taxon>Pezizomycotina</taxon>
        <taxon>Dothideomycetes</taxon>
        <taxon>Pleosporomycetidae</taxon>
        <taxon>Pleosporales</taxon>
        <taxon>Pleosporineae</taxon>
        <taxon>Pleosporaceae</taxon>
        <taxon>Exserohilum</taxon>
    </lineage>
</organism>
<protein>
    <submittedName>
        <fullName evidence="2">Uncharacterized protein</fullName>
    </submittedName>
</protein>
<dbReference type="AlphaFoldDB" id="R0I672"/>
<dbReference type="HOGENOM" id="CLU_1723466_0_0_1"/>
<name>R0I672_EXST2</name>
<evidence type="ECO:0000313" key="2">
    <source>
        <dbReference type="EMBL" id="EOA81105.1"/>
    </source>
</evidence>
<reference evidence="2 3" key="2">
    <citation type="journal article" date="2013" name="PLoS Genet.">
        <title>Comparative genome structure, secondary metabolite, and effector coding capacity across Cochliobolus pathogens.</title>
        <authorList>
            <person name="Condon B.J."/>
            <person name="Leng Y."/>
            <person name="Wu D."/>
            <person name="Bushley K.E."/>
            <person name="Ohm R.A."/>
            <person name="Otillar R."/>
            <person name="Martin J."/>
            <person name="Schackwitz W."/>
            <person name="Grimwood J."/>
            <person name="MohdZainudin N."/>
            <person name="Xue C."/>
            <person name="Wang R."/>
            <person name="Manning V.A."/>
            <person name="Dhillon B."/>
            <person name="Tu Z.J."/>
            <person name="Steffenson B.J."/>
            <person name="Salamov A."/>
            <person name="Sun H."/>
            <person name="Lowry S."/>
            <person name="LaButti K."/>
            <person name="Han J."/>
            <person name="Copeland A."/>
            <person name="Lindquist E."/>
            <person name="Barry K."/>
            <person name="Schmutz J."/>
            <person name="Baker S.E."/>
            <person name="Ciuffetti L.M."/>
            <person name="Grigoriev I.V."/>
            <person name="Zhong S."/>
            <person name="Turgeon B.G."/>
        </authorList>
    </citation>
    <scope>NUCLEOTIDE SEQUENCE [LARGE SCALE GENOMIC DNA]</scope>
    <source>
        <strain evidence="3">28A</strain>
    </source>
</reference>
<feature type="region of interest" description="Disordered" evidence="1">
    <location>
        <begin position="1"/>
        <end position="32"/>
    </location>
</feature>
<proteinExistence type="predicted"/>
<evidence type="ECO:0000313" key="3">
    <source>
        <dbReference type="Proteomes" id="UP000016935"/>
    </source>
</evidence>